<evidence type="ECO:0000313" key="2">
    <source>
        <dbReference type="Proteomes" id="UP000683925"/>
    </source>
</evidence>
<proteinExistence type="predicted"/>
<gene>
    <name evidence="1" type="ORF">POCTA_138.1.T1170112</name>
</gene>
<reference evidence="1" key="1">
    <citation type="submission" date="2021-01" db="EMBL/GenBank/DDBJ databases">
        <authorList>
            <consortium name="Genoscope - CEA"/>
            <person name="William W."/>
        </authorList>
    </citation>
    <scope>NUCLEOTIDE SEQUENCE</scope>
</reference>
<protein>
    <submittedName>
        <fullName evidence="1">Uncharacterized protein</fullName>
    </submittedName>
</protein>
<dbReference type="AlphaFoldDB" id="A0A8S1XCQ4"/>
<keyword evidence="2" id="KW-1185">Reference proteome</keyword>
<sequence>MLSKQVMILFKAYYIMKSKHLQYFSLLRVELAIK</sequence>
<evidence type="ECO:0000313" key="1">
    <source>
        <dbReference type="EMBL" id="CAD8198643.1"/>
    </source>
</evidence>
<accession>A0A8S1XCQ4</accession>
<dbReference type="EMBL" id="CAJJDP010000117">
    <property type="protein sequence ID" value="CAD8198643.1"/>
    <property type="molecule type" value="Genomic_DNA"/>
</dbReference>
<dbReference type="Proteomes" id="UP000683925">
    <property type="component" value="Unassembled WGS sequence"/>
</dbReference>
<comment type="caution">
    <text evidence="1">The sequence shown here is derived from an EMBL/GenBank/DDBJ whole genome shotgun (WGS) entry which is preliminary data.</text>
</comment>
<name>A0A8S1XCQ4_PAROT</name>
<organism evidence="1 2">
    <name type="scientific">Paramecium octaurelia</name>
    <dbReference type="NCBI Taxonomy" id="43137"/>
    <lineage>
        <taxon>Eukaryota</taxon>
        <taxon>Sar</taxon>
        <taxon>Alveolata</taxon>
        <taxon>Ciliophora</taxon>
        <taxon>Intramacronucleata</taxon>
        <taxon>Oligohymenophorea</taxon>
        <taxon>Peniculida</taxon>
        <taxon>Parameciidae</taxon>
        <taxon>Paramecium</taxon>
    </lineage>
</organism>